<evidence type="ECO:0000256" key="1">
    <source>
        <dbReference type="SAM" id="MobiDB-lite"/>
    </source>
</evidence>
<evidence type="ECO:0000313" key="2">
    <source>
        <dbReference type="EMBL" id="CEK61342.1"/>
    </source>
</evidence>
<feature type="compositionally biased region" description="Basic and acidic residues" evidence="1">
    <location>
        <begin position="52"/>
        <end position="62"/>
    </location>
</feature>
<feature type="non-terminal residue" evidence="2">
    <location>
        <position position="107"/>
    </location>
</feature>
<proteinExistence type="predicted"/>
<organism evidence="2">
    <name type="scientific">Arion vulgaris</name>
    <dbReference type="NCBI Taxonomy" id="1028688"/>
    <lineage>
        <taxon>Eukaryota</taxon>
        <taxon>Metazoa</taxon>
        <taxon>Spiralia</taxon>
        <taxon>Lophotrochozoa</taxon>
        <taxon>Mollusca</taxon>
        <taxon>Gastropoda</taxon>
        <taxon>Heterobranchia</taxon>
        <taxon>Euthyneura</taxon>
        <taxon>Panpulmonata</taxon>
        <taxon>Eupulmonata</taxon>
        <taxon>Stylommatophora</taxon>
        <taxon>Helicina</taxon>
        <taxon>Arionoidea</taxon>
        <taxon>Arionidae</taxon>
        <taxon>Arion</taxon>
    </lineage>
</organism>
<accession>A0A0B6YYX7</accession>
<feature type="region of interest" description="Disordered" evidence="1">
    <location>
        <begin position="1"/>
        <end position="77"/>
    </location>
</feature>
<protein>
    <submittedName>
        <fullName evidence="2">Uncharacterized protein</fullName>
    </submittedName>
</protein>
<feature type="compositionally biased region" description="Polar residues" evidence="1">
    <location>
        <begin position="1"/>
        <end position="26"/>
    </location>
</feature>
<reference evidence="2" key="1">
    <citation type="submission" date="2014-12" db="EMBL/GenBank/DDBJ databases">
        <title>Insight into the proteome of Arion vulgaris.</title>
        <authorList>
            <person name="Aradska J."/>
            <person name="Bulat T."/>
            <person name="Smidak R."/>
            <person name="Sarate P."/>
            <person name="Gangsoo J."/>
            <person name="Sialana F."/>
            <person name="Bilban M."/>
            <person name="Lubec G."/>
        </authorList>
    </citation>
    <scope>NUCLEOTIDE SEQUENCE</scope>
    <source>
        <tissue evidence="2">Skin</tissue>
    </source>
</reference>
<gene>
    <name evidence="2" type="primary">ORF41991</name>
</gene>
<sequence length="107" mass="12049">TVNNRVVETISHSLQESEVSHTLQETEVSHPLQETESDHEQKPHVKRRTIKRVSESDKKDSSVRMAKVGRKAANKGSLDAVESRLNLEDNLTNSVDAFQIPHLNEPV</sequence>
<feature type="non-terminal residue" evidence="2">
    <location>
        <position position="1"/>
    </location>
</feature>
<dbReference type="AlphaFoldDB" id="A0A0B6YYX7"/>
<name>A0A0B6YYX7_9EUPU</name>
<dbReference type="EMBL" id="HACG01014477">
    <property type="protein sequence ID" value="CEK61342.1"/>
    <property type="molecule type" value="Transcribed_RNA"/>
</dbReference>